<protein>
    <submittedName>
        <fullName evidence="5">Coenzyme F420 hydrogenase/dehydrogenase, beta subunit C-terminal domain</fullName>
    </submittedName>
</protein>
<evidence type="ECO:0000256" key="1">
    <source>
        <dbReference type="ARBA" id="ARBA00022723"/>
    </source>
</evidence>
<organism evidence="5">
    <name type="scientific">Candidatus Electrothrix aestuarii</name>
    <dbReference type="NCBI Taxonomy" id="3062594"/>
    <lineage>
        <taxon>Bacteria</taxon>
        <taxon>Pseudomonadati</taxon>
        <taxon>Thermodesulfobacteriota</taxon>
        <taxon>Desulfobulbia</taxon>
        <taxon>Desulfobulbales</taxon>
        <taxon>Desulfobulbaceae</taxon>
        <taxon>Candidatus Electrothrix</taxon>
    </lineage>
</organism>
<dbReference type="InterPro" id="IPR007516">
    <property type="entry name" value="Co_F420_Hydgase/DH_bsu_N"/>
</dbReference>
<dbReference type="AlphaFoldDB" id="A0AAU8LTQ7"/>
<feature type="domain" description="4Fe-4S ferredoxin-type" evidence="4">
    <location>
        <begin position="41"/>
        <end position="71"/>
    </location>
</feature>
<keyword evidence="2" id="KW-0408">Iron</keyword>
<sequence length="438" mass="48350">MIKEKTITIKKYKKLCTACGICVAACPGDALEMRLSSAGIMRPILKANNQCRNCGLCIKVCGGYKLPDDNDAVNCLNRNSAIGPWHKIYIGYAQEKTVRARGASGGVVTSLLIHLLKRGDIRGAIVTVTDPENPFSSKTTLATSQQELLSSQKSRYTQVDFSQGLKELLQAPPGNYAIVGLPCHLASLEKLTQINRRVRDKLFIRIGLFCGRGSSSHLGELVAIKGLKIIPKSVKNVCYRSGPWEKFGFEYQGDFGKKWMQFGGNSIISQCWSTFFLCPGRCLLCNDGFAEYSDISCGDAWNIFTGNKELGGSVVIIRSQIGQQVVDKGSLEQSISLTEIKIEDLLLTQPSIVRFQEKLHPAIVKIFSLFHSPVPLNLREKSKSALQYKQLVAGVIIIFNSQCSLMFSRSGLLRYVPASVLSTFQKIFRKGIQFGSKK</sequence>
<keyword evidence="1" id="KW-0479">Metal-binding</keyword>
<dbReference type="InterPro" id="IPR017896">
    <property type="entry name" value="4Fe4S_Fe-S-bd"/>
</dbReference>
<feature type="domain" description="4Fe-4S ferredoxin-type" evidence="4">
    <location>
        <begin position="5"/>
        <end position="36"/>
    </location>
</feature>
<evidence type="ECO:0000259" key="4">
    <source>
        <dbReference type="PROSITE" id="PS51379"/>
    </source>
</evidence>
<dbReference type="GO" id="GO:0046872">
    <property type="term" value="F:metal ion binding"/>
    <property type="evidence" value="ECO:0007669"/>
    <property type="project" value="UniProtKB-KW"/>
</dbReference>
<dbReference type="Pfam" id="PF04432">
    <property type="entry name" value="FrhB_FdhB_C"/>
    <property type="match status" value="1"/>
</dbReference>
<dbReference type="InterPro" id="IPR045220">
    <property type="entry name" value="FRHB/FDHB/HCAR-like"/>
</dbReference>
<evidence type="ECO:0000256" key="2">
    <source>
        <dbReference type="ARBA" id="ARBA00023004"/>
    </source>
</evidence>
<dbReference type="EMBL" id="CP159373">
    <property type="protein sequence ID" value="XCN72237.1"/>
    <property type="molecule type" value="Genomic_DNA"/>
</dbReference>
<dbReference type="PROSITE" id="PS00198">
    <property type="entry name" value="4FE4S_FER_1"/>
    <property type="match status" value="1"/>
</dbReference>
<dbReference type="PANTHER" id="PTHR31332">
    <property type="entry name" value="7-HYDROXYMETHYL CHLOROPHYLL A REDUCTASE, CHLOROPLASTIC"/>
    <property type="match status" value="1"/>
</dbReference>
<proteinExistence type="predicted"/>
<dbReference type="PANTHER" id="PTHR31332:SF0">
    <property type="entry name" value="7-HYDROXYMETHYL CHLOROPHYLL A REDUCTASE, CHLOROPLASTIC"/>
    <property type="match status" value="1"/>
</dbReference>
<reference evidence="5" key="2">
    <citation type="submission" date="2024-06" db="EMBL/GenBank/DDBJ databases">
        <authorList>
            <person name="Plum-Jensen L.E."/>
            <person name="Schramm A."/>
            <person name="Marshall I.P.G."/>
        </authorList>
    </citation>
    <scope>NUCLEOTIDE SEQUENCE</scope>
    <source>
        <strain evidence="5">Rat1</strain>
    </source>
</reference>
<evidence type="ECO:0000256" key="3">
    <source>
        <dbReference type="ARBA" id="ARBA00023014"/>
    </source>
</evidence>
<dbReference type="InterPro" id="IPR017900">
    <property type="entry name" value="4Fe4S_Fe_S_CS"/>
</dbReference>
<dbReference type="GO" id="GO:0051536">
    <property type="term" value="F:iron-sulfur cluster binding"/>
    <property type="evidence" value="ECO:0007669"/>
    <property type="project" value="UniProtKB-KW"/>
</dbReference>
<dbReference type="Pfam" id="PF04422">
    <property type="entry name" value="FrhB_FdhB_N"/>
    <property type="match status" value="1"/>
</dbReference>
<accession>A0AAU8LTQ7</accession>
<dbReference type="Pfam" id="PF13187">
    <property type="entry name" value="Fer4_9"/>
    <property type="match status" value="1"/>
</dbReference>
<dbReference type="GO" id="GO:0052592">
    <property type="term" value="F:oxidoreductase activity, acting on CH or CH2 groups, with an iron-sulfur protein as acceptor"/>
    <property type="evidence" value="ECO:0007669"/>
    <property type="project" value="TreeGrafter"/>
</dbReference>
<dbReference type="PROSITE" id="PS51379">
    <property type="entry name" value="4FE4S_FER_2"/>
    <property type="match status" value="2"/>
</dbReference>
<name>A0AAU8LTQ7_9BACT</name>
<reference evidence="5" key="1">
    <citation type="journal article" date="2024" name="Syst. Appl. Microbiol.">
        <title>First single-strain enrichments of Electrothrix cable bacteria, description of E. aestuarii sp. nov. and E. rattekaaiensis sp. nov., and proposal of a cable bacteria taxonomy following the rules of the SeqCode.</title>
        <authorList>
            <person name="Plum-Jensen L.E."/>
            <person name="Schramm A."/>
            <person name="Marshall I.P.G."/>
        </authorList>
    </citation>
    <scope>NUCLEOTIDE SEQUENCE</scope>
    <source>
        <strain evidence="5">Rat1</strain>
    </source>
</reference>
<keyword evidence="3" id="KW-0411">Iron-sulfur</keyword>
<dbReference type="Gene3D" id="3.30.70.20">
    <property type="match status" value="1"/>
</dbReference>
<dbReference type="InterPro" id="IPR007525">
    <property type="entry name" value="FrhB_FdhB_C"/>
</dbReference>
<dbReference type="KEGG" id="eaj:Q3M24_18320"/>
<gene>
    <name evidence="5" type="ORF">Q3M24_18320</name>
</gene>
<dbReference type="SUPFAM" id="SSF54862">
    <property type="entry name" value="4Fe-4S ferredoxins"/>
    <property type="match status" value="1"/>
</dbReference>
<evidence type="ECO:0000313" key="5">
    <source>
        <dbReference type="EMBL" id="XCN72237.1"/>
    </source>
</evidence>